<comment type="caution">
    <text evidence="2">The sequence shown here is derived from an EMBL/GenBank/DDBJ whole genome shotgun (WGS) entry which is preliminary data.</text>
</comment>
<proteinExistence type="predicted"/>
<dbReference type="Proteomes" id="UP001337655">
    <property type="component" value="Unassembled WGS sequence"/>
</dbReference>
<dbReference type="PANTHER" id="PTHR37994:SF4">
    <property type="entry name" value="ER TRANSPORTER 6TM N-TERMINAL DOMAIN-CONTAINING PROTEIN-RELATED"/>
    <property type="match status" value="1"/>
</dbReference>
<dbReference type="RefSeq" id="XP_064664121.1">
    <property type="nucleotide sequence ID" value="XM_064797887.1"/>
</dbReference>
<gene>
    <name evidence="2" type="ORF">LTR77_000622</name>
</gene>
<dbReference type="InterPro" id="IPR018820">
    <property type="entry name" value="BRE4-related_DUF2421"/>
</dbReference>
<protein>
    <recommendedName>
        <fullName evidence="1">DUF2421 domain-containing protein</fullName>
    </recommendedName>
</protein>
<reference evidence="2 3" key="1">
    <citation type="submission" date="2023-08" db="EMBL/GenBank/DDBJ databases">
        <title>Black Yeasts Isolated from many extreme environments.</title>
        <authorList>
            <person name="Coleine C."/>
            <person name="Stajich J.E."/>
            <person name="Selbmann L."/>
        </authorList>
    </citation>
    <scope>NUCLEOTIDE SEQUENCE [LARGE SCALE GENOMIC DNA]</scope>
    <source>
        <strain evidence="2 3">CCFEE 5935</strain>
    </source>
</reference>
<name>A0AAV9PT14_9PEZI</name>
<organism evidence="2 3">
    <name type="scientific">Saxophila tyrrhenica</name>
    <dbReference type="NCBI Taxonomy" id="1690608"/>
    <lineage>
        <taxon>Eukaryota</taxon>
        <taxon>Fungi</taxon>
        <taxon>Dikarya</taxon>
        <taxon>Ascomycota</taxon>
        <taxon>Pezizomycotina</taxon>
        <taxon>Dothideomycetes</taxon>
        <taxon>Dothideomycetidae</taxon>
        <taxon>Mycosphaerellales</taxon>
        <taxon>Extremaceae</taxon>
        <taxon>Saxophila</taxon>
    </lineage>
</organism>
<accession>A0AAV9PT14</accession>
<feature type="domain" description="DUF2421" evidence="1">
    <location>
        <begin position="23"/>
        <end position="192"/>
    </location>
</feature>
<dbReference type="PANTHER" id="PTHR37994">
    <property type="entry name" value="ARAE_2_N DOMAIN-CONTAINING PROTEIN-RELATED"/>
    <property type="match status" value="1"/>
</dbReference>
<sequence length="249" mass="27276">MDGTACGIAAFWTLFPFPILESQLLNQKLGDSINSLAELHMRTHLAVYDAVKSTSFDNNKSAHQSHVSRLQLRFIASLAETRQLLAMSKFQIQIDGRRPRNLHASLLNNIESVFRSVSLVFYATRTFSTIESEAASSLWMNELRRVASRNENVELRTLSVLSICADAIGRGHPLPPFMDIPETSSLLEALKASPMDLLSAKHALEPGYAALAAIHASAEIVTDDLKALVRLTGELVGSVEFVDTQGSLA</sequence>
<dbReference type="Pfam" id="PF10334">
    <property type="entry name" value="BRE4"/>
    <property type="match status" value="1"/>
</dbReference>
<dbReference type="AlphaFoldDB" id="A0AAV9PT14"/>
<dbReference type="EMBL" id="JAVRRT010000001">
    <property type="protein sequence ID" value="KAK5175483.1"/>
    <property type="molecule type" value="Genomic_DNA"/>
</dbReference>
<evidence type="ECO:0000313" key="2">
    <source>
        <dbReference type="EMBL" id="KAK5175483.1"/>
    </source>
</evidence>
<dbReference type="GeneID" id="89921972"/>
<evidence type="ECO:0000259" key="1">
    <source>
        <dbReference type="Pfam" id="PF10334"/>
    </source>
</evidence>
<evidence type="ECO:0000313" key="3">
    <source>
        <dbReference type="Proteomes" id="UP001337655"/>
    </source>
</evidence>
<keyword evidence="3" id="KW-1185">Reference proteome</keyword>